<feature type="transmembrane region" description="Helical" evidence="11">
    <location>
        <begin position="226"/>
        <end position="248"/>
    </location>
</feature>
<dbReference type="PANTHER" id="PTHR10906">
    <property type="entry name" value="SECY/SEC61-ALPHA FAMILY MEMBER"/>
    <property type="match status" value="1"/>
</dbReference>
<feature type="transmembrane region" description="Helical" evidence="11">
    <location>
        <begin position="87"/>
        <end position="109"/>
    </location>
</feature>
<dbReference type="Proteomes" id="UP001235939">
    <property type="component" value="Chromosome 11"/>
</dbReference>
<keyword evidence="4 9" id="KW-0812">Transmembrane</keyword>
<dbReference type="InterPro" id="IPR019561">
    <property type="entry name" value="Translocon_Sec61/SecY_plug_dom"/>
</dbReference>
<evidence type="ECO:0000256" key="9">
    <source>
        <dbReference type="RuleBase" id="RU003484"/>
    </source>
</evidence>
<feature type="transmembrane region" description="Helical" evidence="11">
    <location>
        <begin position="351"/>
        <end position="370"/>
    </location>
</feature>
<comment type="subcellular location">
    <subcellularLocation>
        <location evidence="1">Endomembrane system</location>
        <topology evidence="1">Multi-pass membrane protein</topology>
    </subcellularLocation>
    <subcellularLocation>
        <location evidence="9">Membrane</location>
        <topology evidence="9">Multi-pass membrane protein</topology>
    </subcellularLocation>
</comment>
<organism evidence="13 14">
    <name type="scientific">Cordylochernes scorpioides</name>
    <dbReference type="NCBI Taxonomy" id="51811"/>
    <lineage>
        <taxon>Eukaryota</taxon>
        <taxon>Metazoa</taxon>
        <taxon>Ecdysozoa</taxon>
        <taxon>Arthropoda</taxon>
        <taxon>Chelicerata</taxon>
        <taxon>Arachnida</taxon>
        <taxon>Pseudoscorpiones</taxon>
        <taxon>Cheliferoidea</taxon>
        <taxon>Chernetidae</taxon>
        <taxon>Cordylochernes</taxon>
    </lineage>
</organism>
<dbReference type="InterPro" id="IPR023201">
    <property type="entry name" value="SecY_dom_sf"/>
</dbReference>
<dbReference type="PIRSF" id="PIRSF004557">
    <property type="entry name" value="SecY"/>
    <property type="match status" value="1"/>
</dbReference>
<evidence type="ECO:0000256" key="8">
    <source>
        <dbReference type="ARBA" id="ARBA00023136"/>
    </source>
</evidence>
<feature type="domain" description="Translocon Sec61/SecY plug" evidence="12">
    <location>
        <begin position="2"/>
        <end position="21"/>
    </location>
</feature>
<evidence type="ECO:0000256" key="3">
    <source>
        <dbReference type="ARBA" id="ARBA00022448"/>
    </source>
</evidence>
<dbReference type="EMBL" id="CP092873">
    <property type="protein sequence ID" value="UYV73919.1"/>
    <property type="molecule type" value="Genomic_DNA"/>
</dbReference>
<evidence type="ECO:0000256" key="11">
    <source>
        <dbReference type="SAM" id="Phobius"/>
    </source>
</evidence>
<dbReference type="SUPFAM" id="SSF103491">
    <property type="entry name" value="Preprotein translocase SecY subunit"/>
    <property type="match status" value="1"/>
</dbReference>
<keyword evidence="6 11" id="KW-1133">Transmembrane helix</keyword>
<protein>
    <submittedName>
        <fullName evidence="13">SEC61A1</fullName>
    </submittedName>
</protein>
<comment type="similarity">
    <text evidence="2 10">Belongs to the SecY/SEC61-alpha family.</text>
</comment>
<dbReference type="Pfam" id="PF10559">
    <property type="entry name" value="Plug_translocon"/>
    <property type="match status" value="1"/>
</dbReference>
<dbReference type="PROSITE" id="PS00755">
    <property type="entry name" value="SECY_1"/>
    <property type="match status" value="1"/>
</dbReference>
<dbReference type="PROSITE" id="PS00756">
    <property type="entry name" value="SECY_2"/>
    <property type="match status" value="1"/>
</dbReference>
<keyword evidence="5 9" id="KW-0653">Protein transport</keyword>
<sequence length="415" mass="45469">MSSDTADPFYWMRMILASKRGTLMELGITPVMTSSLIMQVLVGTKILEVGNTPKERSLYNSAQKFFGIIMTICYAVVYVCSGMYGAVGLGLGVLMVLQLVVTALIVMLLDEVVQNYGMGSGTSLFITTNTCESIFWHFLSINTITTAKGTQFEGAIIHFIYCLMTRSNPIQALHESFFRANLPNMCNVLATFVVFAVVIYLQSFRVDVPIKSTRVRGQTMSYPIKLFYTSNMPIILQSSLMANLLFLLSVVSNTLGRNAFADFLGLWSDEGGRKIPIGGFAKFLVAPDSLYGALFDPFHLIIHIVIVLAACALLSQAWIDISSSTSKHVSKQLIEQNMVIMGYRNESMVKYLDKYIPTAALLGGLCIGALSLGADLIGAIGSGTGILLAVTTIYQYYELFAKEMMDLRGGISGLF</sequence>
<dbReference type="Gene3D" id="1.10.3370.10">
    <property type="entry name" value="SecY subunit domain"/>
    <property type="match status" value="1"/>
</dbReference>
<feature type="transmembrane region" description="Helical" evidence="11">
    <location>
        <begin position="376"/>
        <end position="397"/>
    </location>
</feature>
<reference evidence="13 14" key="1">
    <citation type="submission" date="2022-01" db="EMBL/GenBank/DDBJ databases">
        <title>A chromosomal length assembly of Cordylochernes scorpioides.</title>
        <authorList>
            <person name="Zeh D."/>
            <person name="Zeh J."/>
        </authorList>
    </citation>
    <scope>NUCLEOTIDE SEQUENCE [LARGE SCALE GENOMIC DNA]</scope>
    <source>
        <strain evidence="13">IN4F17</strain>
        <tissue evidence="13">Whole Body</tissue>
    </source>
</reference>
<feature type="transmembrane region" description="Helical" evidence="11">
    <location>
        <begin position="62"/>
        <end position="80"/>
    </location>
</feature>
<feature type="transmembrane region" description="Helical" evidence="11">
    <location>
        <begin position="188"/>
        <end position="206"/>
    </location>
</feature>
<dbReference type="NCBIfam" id="TIGR00967">
    <property type="entry name" value="3a0501s007"/>
    <property type="match status" value="1"/>
</dbReference>
<keyword evidence="3 9" id="KW-0813">Transport</keyword>
<dbReference type="Pfam" id="PF00344">
    <property type="entry name" value="SecY"/>
    <property type="match status" value="1"/>
</dbReference>
<feature type="transmembrane region" description="Helical" evidence="11">
    <location>
        <begin position="298"/>
        <end position="319"/>
    </location>
</feature>
<dbReference type="PRINTS" id="PR00303">
    <property type="entry name" value="SECYTRNLCASE"/>
</dbReference>
<name>A0ABY6KYG1_9ARAC</name>
<evidence type="ECO:0000259" key="12">
    <source>
        <dbReference type="Pfam" id="PF10559"/>
    </source>
</evidence>
<evidence type="ECO:0000256" key="4">
    <source>
        <dbReference type="ARBA" id="ARBA00022692"/>
    </source>
</evidence>
<gene>
    <name evidence="13" type="ORF">LAZ67_11001431</name>
</gene>
<evidence type="ECO:0000256" key="6">
    <source>
        <dbReference type="ARBA" id="ARBA00022989"/>
    </source>
</evidence>
<evidence type="ECO:0000256" key="1">
    <source>
        <dbReference type="ARBA" id="ARBA00004127"/>
    </source>
</evidence>
<evidence type="ECO:0000313" key="13">
    <source>
        <dbReference type="EMBL" id="UYV73919.1"/>
    </source>
</evidence>
<proteinExistence type="inferred from homology"/>
<keyword evidence="7 9" id="KW-0811">Translocation</keyword>
<feature type="transmembrane region" description="Helical" evidence="11">
    <location>
        <begin position="21"/>
        <end position="42"/>
    </location>
</feature>
<evidence type="ECO:0000313" key="14">
    <source>
        <dbReference type="Proteomes" id="UP001235939"/>
    </source>
</evidence>
<keyword evidence="14" id="KW-1185">Reference proteome</keyword>
<evidence type="ECO:0000256" key="10">
    <source>
        <dbReference type="RuleBase" id="RU004349"/>
    </source>
</evidence>
<evidence type="ECO:0000256" key="5">
    <source>
        <dbReference type="ARBA" id="ARBA00022927"/>
    </source>
</evidence>
<dbReference type="InterPro" id="IPR002208">
    <property type="entry name" value="SecY/SEC61-alpha"/>
</dbReference>
<keyword evidence="8 11" id="KW-0472">Membrane</keyword>
<evidence type="ECO:0000256" key="2">
    <source>
        <dbReference type="ARBA" id="ARBA00005751"/>
    </source>
</evidence>
<dbReference type="InterPro" id="IPR030659">
    <property type="entry name" value="SecY_CS"/>
</dbReference>
<accession>A0ABY6KYG1</accession>
<evidence type="ECO:0000256" key="7">
    <source>
        <dbReference type="ARBA" id="ARBA00023010"/>
    </source>
</evidence>